<dbReference type="InterPro" id="IPR032508">
    <property type="entry name" value="FecR_C"/>
</dbReference>
<dbReference type="Pfam" id="PF16344">
    <property type="entry name" value="FecR_C"/>
    <property type="match status" value="1"/>
</dbReference>
<dbReference type="HOGENOM" id="CLU_050192_1_0_10"/>
<dbReference type="GO" id="GO:0016989">
    <property type="term" value="F:sigma factor antagonist activity"/>
    <property type="evidence" value="ECO:0007669"/>
    <property type="project" value="TreeGrafter"/>
</dbReference>
<keyword evidence="5" id="KW-1185">Reference proteome</keyword>
<gene>
    <name evidence="4" type="ORF">Mucpa_4660</name>
</gene>
<evidence type="ECO:0000259" key="2">
    <source>
        <dbReference type="Pfam" id="PF04773"/>
    </source>
</evidence>
<dbReference type="RefSeq" id="WP_008509656.1">
    <property type="nucleotide sequence ID" value="NZ_CM001403.1"/>
</dbReference>
<proteinExistence type="predicted"/>
<dbReference type="EMBL" id="CM001403">
    <property type="protein sequence ID" value="EHQ28746.1"/>
    <property type="molecule type" value="Genomic_DNA"/>
</dbReference>
<reference evidence="4" key="1">
    <citation type="submission" date="2011-09" db="EMBL/GenBank/DDBJ databases">
        <title>The permanent draft genome of Mucilaginibacter paludis DSM 18603.</title>
        <authorList>
            <consortium name="US DOE Joint Genome Institute (JGI-PGF)"/>
            <person name="Lucas S."/>
            <person name="Han J."/>
            <person name="Lapidus A."/>
            <person name="Bruce D."/>
            <person name="Goodwin L."/>
            <person name="Pitluck S."/>
            <person name="Peters L."/>
            <person name="Kyrpides N."/>
            <person name="Mavromatis K."/>
            <person name="Ivanova N."/>
            <person name="Mikhailova N."/>
            <person name="Held B."/>
            <person name="Detter J.C."/>
            <person name="Tapia R."/>
            <person name="Han C."/>
            <person name="Land M."/>
            <person name="Hauser L."/>
            <person name="Markowitz V."/>
            <person name="Cheng J.-F."/>
            <person name="Hugenholtz P."/>
            <person name="Woyke T."/>
            <person name="Wu D."/>
            <person name="Tindall B."/>
            <person name="Brambilla E."/>
            <person name="Klenk H.-P."/>
            <person name="Eisen J.A."/>
        </authorList>
    </citation>
    <scope>NUCLEOTIDE SEQUENCE [LARGE SCALE GENOMIC DNA]</scope>
    <source>
        <strain evidence="4">DSM 18603</strain>
    </source>
</reference>
<dbReference type="PANTHER" id="PTHR30273">
    <property type="entry name" value="PERIPLASMIC SIGNAL SENSOR AND SIGMA FACTOR ACTIVATOR FECR-RELATED"/>
    <property type="match status" value="1"/>
</dbReference>
<dbReference type="Pfam" id="PF04773">
    <property type="entry name" value="FecR"/>
    <property type="match status" value="1"/>
</dbReference>
<dbReference type="InterPro" id="IPR006860">
    <property type="entry name" value="FecR"/>
</dbReference>
<feature type="domain" description="FecR protein" evidence="2">
    <location>
        <begin position="168"/>
        <end position="263"/>
    </location>
</feature>
<dbReference type="PIRSF" id="PIRSF018266">
    <property type="entry name" value="FecR"/>
    <property type="match status" value="1"/>
</dbReference>
<name>H1Y8Y0_9SPHI</name>
<dbReference type="InterPro" id="IPR012373">
    <property type="entry name" value="Ferrdict_sens_TM"/>
</dbReference>
<keyword evidence="1" id="KW-1133">Transmembrane helix</keyword>
<dbReference type="Gene3D" id="3.55.50.30">
    <property type="match status" value="1"/>
</dbReference>
<sequence length="377" mass="41886">MSKKGIKQALQRVASGTATEEDDLKTLYWLHYFRRKDAPLLSEEELTSESDAIFHQLMERKLINRPYRAKRLWPRVAAAASIVLCLSAGIYLLIHNRKTAELELSQKYDISPGGNKAMLTLSNGQKIILNGAKNGRLAIQRNVSINKTADGSLTYAAAAPEAEVTYNTLTTPRGGQYQLTLADGTRVWLNAASSITYPVAFNTHERKVVITGEAYLEVVHHYGRPFRVTANGQTIEDLGTHFNINAYSDDPNNKTTLLEGSIKVIKNGRSALLQPGQQAVIENNVGTTDIKITKPVDIAETIAWRNGQTSFTNADIKTVMRMVSRWYDVDVTYQGKMPDQLYTGAISRNANLSGLLKILALNDIHFELQGRKIIVKP</sequence>
<feature type="transmembrane region" description="Helical" evidence="1">
    <location>
        <begin position="72"/>
        <end position="94"/>
    </location>
</feature>
<evidence type="ECO:0000256" key="1">
    <source>
        <dbReference type="SAM" id="Phobius"/>
    </source>
</evidence>
<dbReference type="OrthoDB" id="1099963at2"/>
<protein>
    <submittedName>
        <fullName evidence="4">Anti-FecI sigma factor, FecR</fullName>
    </submittedName>
</protein>
<keyword evidence="1" id="KW-0472">Membrane</keyword>
<accession>H1Y8Y0</accession>
<evidence type="ECO:0000259" key="3">
    <source>
        <dbReference type="Pfam" id="PF16344"/>
    </source>
</evidence>
<keyword evidence="1" id="KW-0812">Transmembrane</keyword>
<dbReference type="eggNOG" id="COG3712">
    <property type="taxonomic scope" value="Bacteria"/>
</dbReference>
<dbReference type="Proteomes" id="UP000002774">
    <property type="component" value="Chromosome"/>
</dbReference>
<dbReference type="AlphaFoldDB" id="H1Y8Y0"/>
<evidence type="ECO:0000313" key="5">
    <source>
        <dbReference type="Proteomes" id="UP000002774"/>
    </source>
</evidence>
<feature type="domain" description="Protein FecR C-terminal" evidence="3">
    <location>
        <begin position="310"/>
        <end position="375"/>
    </location>
</feature>
<dbReference type="STRING" id="714943.Mucpa_4660"/>
<dbReference type="PANTHER" id="PTHR30273:SF2">
    <property type="entry name" value="PROTEIN FECR"/>
    <property type="match status" value="1"/>
</dbReference>
<organism evidence="4 5">
    <name type="scientific">Mucilaginibacter paludis DSM 18603</name>
    <dbReference type="NCBI Taxonomy" id="714943"/>
    <lineage>
        <taxon>Bacteria</taxon>
        <taxon>Pseudomonadati</taxon>
        <taxon>Bacteroidota</taxon>
        <taxon>Sphingobacteriia</taxon>
        <taxon>Sphingobacteriales</taxon>
        <taxon>Sphingobacteriaceae</taxon>
        <taxon>Mucilaginibacter</taxon>
    </lineage>
</organism>
<evidence type="ECO:0000313" key="4">
    <source>
        <dbReference type="EMBL" id="EHQ28746.1"/>
    </source>
</evidence>
<dbReference type="Gene3D" id="2.60.120.1440">
    <property type="match status" value="1"/>
</dbReference>